<keyword evidence="2" id="KW-1185">Reference proteome</keyword>
<proteinExistence type="predicted"/>
<protein>
    <submittedName>
        <fullName evidence="1">Uncharacterized protein</fullName>
    </submittedName>
</protein>
<name>A0A8J6JJ71_9FIRM</name>
<comment type="caution">
    <text evidence="1">The sequence shown here is derived from an EMBL/GenBank/DDBJ whole genome shotgun (WGS) entry which is preliminary data.</text>
</comment>
<evidence type="ECO:0000313" key="1">
    <source>
        <dbReference type="EMBL" id="MBC5736239.1"/>
    </source>
</evidence>
<evidence type="ECO:0000313" key="2">
    <source>
        <dbReference type="Proteomes" id="UP000607645"/>
    </source>
</evidence>
<dbReference type="Proteomes" id="UP000607645">
    <property type="component" value="Unassembled WGS sequence"/>
</dbReference>
<dbReference type="RefSeq" id="WP_155152108.1">
    <property type="nucleotide sequence ID" value="NZ_JACOPQ010000002.1"/>
</dbReference>
<gene>
    <name evidence="1" type="ORF">H8S62_04345</name>
</gene>
<dbReference type="AlphaFoldDB" id="A0A8J6JJ71"/>
<reference evidence="1" key="1">
    <citation type="submission" date="2020-08" db="EMBL/GenBank/DDBJ databases">
        <title>Genome public.</title>
        <authorList>
            <person name="Liu C."/>
            <person name="Sun Q."/>
        </authorList>
    </citation>
    <scope>NUCLEOTIDE SEQUENCE</scope>
    <source>
        <strain evidence="1">NSJ-52</strain>
    </source>
</reference>
<accession>A0A8J6JJ71</accession>
<dbReference type="EMBL" id="JACOPQ010000002">
    <property type="protein sequence ID" value="MBC5736239.1"/>
    <property type="molecule type" value="Genomic_DNA"/>
</dbReference>
<sequence>MEGKVQSLKAVIRDGWALCPKCWGKLCRVPPGAKARGVLLWCKRDKEVELSTQ</sequence>
<organism evidence="1 2">
    <name type="scientific">Lawsonibacter faecis</name>
    <dbReference type="NCBI Taxonomy" id="2763052"/>
    <lineage>
        <taxon>Bacteria</taxon>
        <taxon>Bacillati</taxon>
        <taxon>Bacillota</taxon>
        <taxon>Clostridia</taxon>
        <taxon>Eubacteriales</taxon>
        <taxon>Oscillospiraceae</taxon>
        <taxon>Lawsonibacter</taxon>
    </lineage>
</organism>